<evidence type="ECO:0000256" key="13">
    <source>
        <dbReference type="ARBA" id="ARBA00075711"/>
    </source>
</evidence>
<evidence type="ECO:0000256" key="2">
    <source>
        <dbReference type="ARBA" id="ARBA00022679"/>
    </source>
</evidence>
<dbReference type="AlphaFoldDB" id="A0A1A7BZ57"/>
<comment type="caution">
    <text evidence="16">The sequence shown here is derived from an EMBL/GenBank/DDBJ whole genome shotgun (WGS) entry which is preliminary data.</text>
</comment>
<dbReference type="RefSeq" id="WP_065309631.1">
    <property type="nucleotide sequence ID" value="NZ_LOCQ01000060.1"/>
</dbReference>
<dbReference type="PATRIC" id="fig|1747903.4.peg.882"/>
<dbReference type="Gene3D" id="3.40.1190.20">
    <property type="match status" value="1"/>
</dbReference>
<dbReference type="Proteomes" id="UP000092713">
    <property type="component" value="Unassembled WGS sequence"/>
</dbReference>
<dbReference type="FunFam" id="3.40.1190.20:FF:000011">
    <property type="entry name" value="2-dehydro-3-deoxygluconokinase, putative"/>
    <property type="match status" value="1"/>
</dbReference>
<evidence type="ECO:0000256" key="4">
    <source>
        <dbReference type="ARBA" id="ARBA00022777"/>
    </source>
</evidence>
<dbReference type="GO" id="GO:0008673">
    <property type="term" value="F:2-dehydro-3-deoxygluconokinase activity"/>
    <property type="evidence" value="ECO:0007669"/>
    <property type="project" value="UniProtKB-EC"/>
</dbReference>
<feature type="domain" description="Carbohydrate kinase PfkB" evidence="15">
    <location>
        <begin position="10"/>
        <end position="309"/>
    </location>
</feature>
<protein>
    <recommendedName>
        <fullName evidence="12">2-dehydro-3-deoxygluconokinase</fullName>
        <ecNumber evidence="11">2.7.1.45</ecNumber>
    </recommendedName>
    <alternativeName>
        <fullName evidence="13">2-keto-3-deoxygluconokinase</fullName>
    </alternativeName>
    <alternativeName>
        <fullName evidence="14">3-deoxy-2-oxo-D-gluconate kinase</fullName>
    </alternativeName>
    <alternativeName>
        <fullName evidence="8">KDG kinase</fullName>
    </alternativeName>
</protein>
<keyword evidence="4 16" id="KW-0418">Kinase</keyword>
<evidence type="ECO:0000256" key="12">
    <source>
        <dbReference type="ARBA" id="ARBA00067931"/>
    </source>
</evidence>
<dbReference type="EMBL" id="LOCQ01000060">
    <property type="protein sequence ID" value="OBV37373.1"/>
    <property type="molecule type" value="Genomic_DNA"/>
</dbReference>
<accession>A0A1A7BZ57</accession>
<keyword evidence="5" id="KW-0067">ATP-binding</keyword>
<dbReference type="PANTHER" id="PTHR10584:SF166">
    <property type="entry name" value="RIBOKINASE"/>
    <property type="match status" value="1"/>
</dbReference>
<gene>
    <name evidence="16" type="ORF">ASR47_100333</name>
</gene>
<dbReference type="GO" id="GO:0005524">
    <property type="term" value="F:ATP binding"/>
    <property type="evidence" value="ECO:0007669"/>
    <property type="project" value="UniProtKB-KW"/>
</dbReference>
<reference evidence="16 17" key="1">
    <citation type="submission" date="2016-04" db="EMBL/GenBank/DDBJ databases">
        <title>Draft genome sequence of Janthinobacterium psychrotolerans sp. nov., isolated from freshwater sediments in Denmark.</title>
        <authorList>
            <person name="Gong X."/>
            <person name="Skrivergaard S."/>
            <person name="Korsgaard B.S."/>
            <person name="Schreiber L."/>
            <person name="Marshall I.P."/>
            <person name="Finster K."/>
            <person name="Schramm A."/>
        </authorList>
    </citation>
    <scope>NUCLEOTIDE SEQUENCE [LARGE SCALE GENOMIC DNA]</scope>
    <source>
        <strain evidence="16 17">S3-2</strain>
    </source>
</reference>
<evidence type="ECO:0000256" key="8">
    <source>
        <dbReference type="ARBA" id="ARBA00044254"/>
    </source>
</evidence>
<dbReference type="Pfam" id="PF00294">
    <property type="entry name" value="PfkB"/>
    <property type="match status" value="1"/>
</dbReference>
<dbReference type="PANTHER" id="PTHR10584">
    <property type="entry name" value="SUGAR KINASE"/>
    <property type="match status" value="1"/>
</dbReference>
<evidence type="ECO:0000256" key="5">
    <source>
        <dbReference type="ARBA" id="ARBA00022840"/>
    </source>
</evidence>
<evidence type="ECO:0000256" key="9">
    <source>
        <dbReference type="ARBA" id="ARBA00050729"/>
    </source>
</evidence>
<evidence type="ECO:0000259" key="15">
    <source>
        <dbReference type="Pfam" id="PF00294"/>
    </source>
</evidence>
<dbReference type="InterPro" id="IPR011611">
    <property type="entry name" value="PfkB_dom"/>
</dbReference>
<comment type="function">
    <text evidence="10">Catalyzes the phosphorylation of 2-keto-3-deoxygluconate (KDG) to produce 2-keto-3-deoxy-6-phosphogluconate (KDPG).</text>
</comment>
<proteinExistence type="inferred from homology"/>
<keyword evidence="2 16" id="KW-0808">Transferase</keyword>
<dbReference type="STRING" id="1747903.ASR47_100333"/>
<evidence type="ECO:0000256" key="3">
    <source>
        <dbReference type="ARBA" id="ARBA00022741"/>
    </source>
</evidence>
<evidence type="ECO:0000256" key="11">
    <source>
        <dbReference type="ARBA" id="ARBA00066369"/>
    </source>
</evidence>
<dbReference type="OrthoDB" id="9795789at2"/>
<sequence length="316" mass="33754">METNNSAGTVFVIGECMIELQRGQRGATAQAMDYRFGGDTLNAAVYLARLVDASRHRIAYVTALGTDGLSDDMAASWQAEGIDTACVQRLADKLPGMYLIETDADGERRFHYWRSDSAARHWLRGPQAPAILAQLAQAPYVYLSGISLAILSPADRDLLLATLAQCRANGGQIVFDNNYRPRLWEGAQVAAGVYHRVLQLSSLALLTLDDEEALHGAASVEQVIARTSALGVAEIVLKRGGQPCIVWRDGQLREVAAPPVARVVDTTAAGDSFGAAYFAARLAGQNPADAALAGHRLAGCVIGQRGAIIARALMPR</sequence>
<keyword evidence="17" id="KW-1185">Reference proteome</keyword>
<evidence type="ECO:0000256" key="7">
    <source>
        <dbReference type="ARBA" id="ARBA00043951"/>
    </source>
</evidence>
<name>A0A1A7BZ57_9BURK</name>
<evidence type="ECO:0000256" key="14">
    <source>
        <dbReference type="ARBA" id="ARBA00080545"/>
    </source>
</evidence>
<dbReference type="EC" id="2.7.1.45" evidence="11"/>
<organism evidence="16 17">
    <name type="scientific">Janthinobacterium psychrotolerans</name>
    <dbReference type="NCBI Taxonomy" id="1747903"/>
    <lineage>
        <taxon>Bacteria</taxon>
        <taxon>Pseudomonadati</taxon>
        <taxon>Pseudomonadota</taxon>
        <taxon>Betaproteobacteria</taxon>
        <taxon>Burkholderiales</taxon>
        <taxon>Oxalobacteraceae</taxon>
        <taxon>Janthinobacterium</taxon>
    </lineage>
</organism>
<evidence type="ECO:0000313" key="16">
    <source>
        <dbReference type="EMBL" id="OBV37373.1"/>
    </source>
</evidence>
<comment type="pathway">
    <text evidence="7">Carbohydrate acid metabolism; 2-dehydro-3-deoxy-D-gluconate degradation; D-glyceraldehyde 3-phosphate and pyruvate from 2-dehydro-3-deoxy-D-gluconate: step 1/2.</text>
</comment>
<keyword evidence="6" id="KW-0119">Carbohydrate metabolism</keyword>
<dbReference type="CDD" id="cd01166">
    <property type="entry name" value="KdgK"/>
    <property type="match status" value="1"/>
</dbReference>
<evidence type="ECO:0000313" key="17">
    <source>
        <dbReference type="Proteomes" id="UP000092713"/>
    </source>
</evidence>
<evidence type="ECO:0000256" key="6">
    <source>
        <dbReference type="ARBA" id="ARBA00023277"/>
    </source>
</evidence>
<keyword evidence="3" id="KW-0547">Nucleotide-binding</keyword>
<evidence type="ECO:0000256" key="10">
    <source>
        <dbReference type="ARBA" id="ARBA00054997"/>
    </source>
</evidence>
<evidence type="ECO:0000256" key="1">
    <source>
        <dbReference type="ARBA" id="ARBA00010688"/>
    </source>
</evidence>
<dbReference type="SUPFAM" id="SSF53613">
    <property type="entry name" value="Ribokinase-like"/>
    <property type="match status" value="1"/>
</dbReference>
<comment type="similarity">
    <text evidence="1">Belongs to the carbohydrate kinase PfkB family.</text>
</comment>
<dbReference type="InterPro" id="IPR029056">
    <property type="entry name" value="Ribokinase-like"/>
</dbReference>
<comment type="catalytic activity">
    <reaction evidence="9">
        <text>2-dehydro-3-deoxy-D-gluconate + ATP = 2-dehydro-3-deoxy-6-phospho-D-gluconate + ADP + H(+)</text>
        <dbReference type="Rhea" id="RHEA:14797"/>
        <dbReference type="ChEBI" id="CHEBI:15378"/>
        <dbReference type="ChEBI" id="CHEBI:30616"/>
        <dbReference type="ChEBI" id="CHEBI:57569"/>
        <dbReference type="ChEBI" id="CHEBI:57990"/>
        <dbReference type="ChEBI" id="CHEBI:456216"/>
        <dbReference type="EC" id="2.7.1.45"/>
    </reaction>
</comment>